<dbReference type="Proteomes" id="UP000805704">
    <property type="component" value="Chromosome 23"/>
</dbReference>
<proteinExistence type="predicted"/>
<gene>
    <name evidence="1" type="ORF">GBF38_011071</name>
</gene>
<protein>
    <submittedName>
        <fullName evidence="1">Uncharacterized protein</fullName>
    </submittedName>
</protein>
<dbReference type="EMBL" id="CM024811">
    <property type="protein sequence ID" value="KAG8005145.1"/>
    <property type="molecule type" value="Genomic_DNA"/>
</dbReference>
<sequence length="87" mass="9743">MDEANGNEAGKKKKKKKKKEKHLKEEEEETEVSHTEVHGSDSSGYISDKPSKKRKHESGTDVTSSFSEAPEPPKSKKKRKSGVEQFA</sequence>
<accession>A0ACB7ETK9</accession>
<organism evidence="1 2">
    <name type="scientific">Nibea albiflora</name>
    <name type="common">Yellow drum</name>
    <name type="synonym">Corvina albiflora</name>
    <dbReference type="NCBI Taxonomy" id="240163"/>
    <lineage>
        <taxon>Eukaryota</taxon>
        <taxon>Metazoa</taxon>
        <taxon>Chordata</taxon>
        <taxon>Craniata</taxon>
        <taxon>Vertebrata</taxon>
        <taxon>Euteleostomi</taxon>
        <taxon>Actinopterygii</taxon>
        <taxon>Neopterygii</taxon>
        <taxon>Teleostei</taxon>
        <taxon>Neoteleostei</taxon>
        <taxon>Acanthomorphata</taxon>
        <taxon>Eupercaria</taxon>
        <taxon>Sciaenidae</taxon>
        <taxon>Nibea</taxon>
    </lineage>
</organism>
<evidence type="ECO:0000313" key="2">
    <source>
        <dbReference type="Proteomes" id="UP000805704"/>
    </source>
</evidence>
<keyword evidence="2" id="KW-1185">Reference proteome</keyword>
<comment type="caution">
    <text evidence="1">The sequence shown here is derived from an EMBL/GenBank/DDBJ whole genome shotgun (WGS) entry which is preliminary data.</text>
</comment>
<name>A0ACB7ETK9_NIBAL</name>
<reference evidence="1" key="1">
    <citation type="submission" date="2020-04" db="EMBL/GenBank/DDBJ databases">
        <title>A chromosome-scale assembly and high-density genetic map of the yellow drum (Nibea albiflora) genome.</title>
        <authorList>
            <person name="Xu D."/>
            <person name="Zhang W."/>
            <person name="Chen R."/>
            <person name="Tan P."/>
            <person name="Wang L."/>
            <person name="Song H."/>
            <person name="Tian L."/>
            <person name="Zhu Q."/>
            <person name="Wang B."/>
        </authorList>
    </citation>
    <scope>NUCLEOTIDE SEQUENCE</scope>
    <source>
        <strain evidence="1">ZJHYS-2018</strain>
    </source>
</reference>
<evidence type="ECO:0000313" key="1">
    <source>
        <dbReference type="EMBL" id="KAG8005145.1"/>
    </source>
</evidence>